<evidence type="ECO:0000313" key="2">
    <source>
        <dbReference type="EMBL" id="UOG74684.1"/>
    </source>
</evidence>
<feature type="transmembrane region" description="Helical" evidence="1">
    <location>
        <begin position="152"/>
        <end position="173"/>
    </location>
</feature>
<protein>
    <recommendedName>
        <fullName evidence="4">DUF1129 domain-containing protein</fullName>
    </recommendedName>
</protein>
<dbReference type="RefSeq" id="WP_243798221.1">
    <property type="nucleotide sequence ID" value="NZ_CP094669.1"/>
</dbReference>
<keyword evidence="1" id="KW-0472">Membrane</keyword>
<reference evidence="2 3" key="1">
    <citation type="submission" date="2022-03" db="EMBL/GenBank/DDBJ databases">
        <title>Hymenobactersp. isolated from the air.</title>
        <authorList>
            <person name="Won M."/>
            <person name="Kwon S.-W."/>
        </authorList>
    </citation>
    <scope>NUCLEOTIDE SEQUENCE [LARGE SCALE GENOMIC DNA]</scope>
    <source>
        <strain evidence="2 3">KACC 21982</strain>
    </source>
</reference>
<sequence>MSRKPLVELLLYVQNRAEYREDAVLAALDELERRGEHPADAAAIRAELRPVVERQQHQKAAAEAASKTSEASSTGEPFAQTDAPLLYSPGTIVLFSMLPMSMMIGGGVLLGINLFRLKRMRALLGLIAFVVAYMLVGSQLLTWAVMQQGLNPFLGTLLFNIPAVLVYMFWFWPRYVNTDTYRSRSILPPIVICFLIVWGLQKAMPYLIKQQPKEVQMEMEQLMKR</sequence>
<dbReference type="Proteomes" id="UP000831113">
    <property type="component" value="Chromosome"/>
</dbReference>
<evidence type="ECO:0008006" key="4">
    <source>
        <dbReference type="Google" id="ProtNLM"/>
    </source>
</evidence>
<organism evidence="2 3">
    <name type="scientific">Hymenobacter tibetensis</name>
    <dbReference type="NCBI Taxonomy" id="497967"/>
    <lineage>
        <taxon>Bacteria</taxon>
        <taxon>Pseudomonadati</taxon>
        <taxon>Bacteroidota</taxon>
        <taxon>Cytophagia</taxon>
        <taxon>Cytophagales</taxon>
        <taxon>Hymenobacteraceae</taxon>
        <taxon>Hymenobacter</taxon>
    </lineage>
</organism>
<feature type="transmembrane region" description="Helical" evidence="1">
    <location>
        <begin position="122"/>
        <end position="146"/>
    </location>
</feature>
<feature type="transmembrane region" description="Helical" evidence="1">
    <location>
        <begin position="92"/>
        <end position="115"/>
    </location>
</feature>
<name>A0ABY4D0E1_9BACT</name>
<evidence type="ECO:0000256" key="1">
    <source>
        <dbReference type="SAM" id="Phobius"/>
    </source>
</evidence>
<accession>A0ABY4D0E1</accession>
<proteinExistence type="predicted"/>
<keyword evidence="1" id="KW-0812">Transmembrane</keyword>
<evidence type="ECO:0000313" key="3">
    <source>
        <dbReference type="Proteomes" id="UP000831113"/>
    </source>
</evidence>
<keyword evidence="1" id="KW-1133">Transmembrane helix</keyword>
<feature type="transmembrane region" description="Helical" evidence="1">
    <location>
        <begin position="185"/>
        <end position="208"/>
    </location>
</feature>
<gene>
    <name evidence="2" type="ORF">MTX78_21515</name>
</gene>
<dbReference type="EMBL" id="CP094669">
    <property type="protein sequence ID" value="UOG74684.1"/>
    <property type="molecule type" value="Genomic_DNA"/>
</dbReference>
<keyword evidence="3" id="KW-1185">Reference proteome</keyword>